<feature type="non-terminal residue" evidence="2">
    <location>
        <position position="231"/>
    </location>
</feature>
<evidence type="ECO:0000259" key="1">
    <source>
        <dbReference type="PROSITE" id="PS50835"/>
    </source>
</evidence>
<organism evidence="2 3">
    <name type="scientific">Araneus ventricosus</name>
    <name type="common">Orbweaver spider</name>
    <name type="synonym">Epeira ventricosa</name>
    <dbReference type="NCBI Taxonomy" id="182803"/>
    <lineage>
        <taxon>Eukaryota</taxon>
        <taxon>Metazoa</taxon>
        <taxon>Ecdysozoa</taxon>
        <taxon>Arthropoda</taxon>
        <taxon>Chelicerata</taxon>
        <taxon>Arachnida</taxon>
        <taxon>Araneae</taxon>
        <taxon>Araneomorphae</taxon>
        <taxon>Entelegynae</taxon>
        <taxon>Araneoidea</taxon>
        <taxon>Araneidae</taxon>
        <taxon>Araneus</taxon>
    </lineage>
</organism>
<dbReference type="InterPro" id="IPR007110">
    <property type="entry name" value="Ig-like_dom"/>
</dbReference>
<dbReference type="InterPro" id="IPR036179">
    <property type="entry name" value="Ig-like_dom_sf"/>
</dbReference>
<dbReference type="SUPFAM" id="SSF48726">
    <property type="entry name" value="Immunoglobulin"/>
    <property type="match status" value="2"/>
</dbReference>
<dbReference type="Proteomes" id="UP000499080">
    <property type="component" value="Unassembled WGS sequence"/>
</dbReference>
<accession>A0A4Y2P9B0</accession>
<dbReference type="EMBL" id="BGPR01010889">
    <property type="protein sequence ID" value="GBN48538.1"/>
    <property type="molecule type" value="Genomic_DNA"/>
</dbReference>
<dbReference type="SMART" id="SM00409">
    <property type="entry name" value="IG"/>
    <property type="match status" value="1"/>
</dbReference>
<dbReference type="Pfam" id="PF13927">
    <property type="entry name" value="Ig_3"/>
    <property type="match status" value="1"/>
</dbReference>
<protein>
    <recommendedName>
        <fullName evidence="1">Ig-like domain-containing protein</fullName>
    </recommendedName>
</protein>
<dbReference type="PANTHER" id="PTHR23278">
    <property type="entry name" value="SIDESTEP PROTEIN"/>
    <property type="match status" value="1"/>
</dbReference>
<dbReference type="SMART" id="SM00408">
    <property type="entry name" value="IGc2"/>
    <property type="match status" value="1"/>
</dbReference>
<dbReference type="InterPro" id="IPR003599">
    <property type="entry name" value="Ig_sub"/>
</dbReference>
<reference evidence="2 3" key="1">
    <citation type="journal article" date="2019" name="Sci. Rep.">
        <title>Orb-weaving spider Araneus ventricosus genome elucidates the spidroin gene catalogue.</title>
        <authorList>
            <person name="Kono N."/>
            <person name="Nakamura H."/>
            <person name="Ohtoshi R."/>
            <person name="Moran D.A.P."/>
            <person name="Shinohara A."/>
            <person name="Yoshida Y."/>
            <person name="Fujiwara M."/>
            <person name="Mori M."/>
            <person name="Tomita M."/>
            <person name="Arakawa K."/>
        </authorList>
    </citation>
    <scope>NUCLEOTIDE SEQUENCE [LARGE SCALE GENOMIC DNA]</scope>
</reference>
<dbReference type="InterPro" id="IPR013783">
    <property type="entry name" value="Ig-like_fold"/>
</dbReference>
<gene>
    <name evidence="2" type="ORF">AVEN_14163_1</name>
</gene>
<dbReference type="OrthoDB" id="6417368at2759"/>
<feature type="domain" description="Ig-like" evidence="1">
    <location>
        <begin position="41"/>
        <end position="133"/>
    </location>
</feature>
<evidence type="ECO:0000313" key="3">
    <source>
        <dbReference type="Proteomes" id="UP000499080"/>
    </source>
</evidence>
<name>A0A4Y2P9B0_ARAVE</name>
<sequence length="231" mass="25855">MTTQKNGVQQWLSSLAASFFEEGIDKLVSRCDKCLNNGNIPELRLALGASIQHTAIKEGSDVYFDCNIRANPWVHDVSWRFEDNILFSNLSAGIIVSNQSLVLQRVKKEHRGRYQCVATNTEGEGRSEEVQLDVQFAPVCKNKAVQVFGVAKQETLNITCELEADPTDVKFHWALNNTVESMDVKNFISEGTSSTVFYTPRNMLGYGALLCWGSNDIGRQKDPCVYRIVPV</sequence>
<dbReference type="InterPro" id="IPR003598">
    <property type="entry name" value="Ig_sub2"/>
</dbReference>
<comment type="caution">
    <text evidence="2">The sequence shown here is derived from an EMBL/GenBank/DDBJ whole genome shotgun (WGS) entry which is preliminary data.</text>
</comment>
<dbReference type="AlphaFoldDB" id="A0A4Y2P9B0"/>
<dbReference type="PROSITE" id="PS50835">
    <property type="entry name" value="IG_LIKE"/>
    <property type="match status" value="1"/>
</dbReference>
<proteinExistence type="predicted"/>
<keyword evidence="3" id="KW-1185">Reference proteome</keyword>
<dbReference type="Gene3D" id="2.60.40.10">
    <property type="entry name" value="Immunoglobulins"/>
    <property type="match status" value="2"/>
</dbReference>
<evidence type="ECO:0000313" key="2">
    <source>
        <dbReference type="EMBL" id="GBN48538.1"/>
    </source>
</evidence>
<dbReference type="PANTHER" id="PTHR23278:SF19">
    <property type="entry name" value="OBSCURIN"/>
    <property type="match status" value="1"/>
</dbReference>